<feature type="region of interest" description="Disordered" evidence="1">
    <location>
        <begin position="128"/>
        <end position="151"/>
    </location>
</feature>
<keyword evidence="3" id="KW-1185">Reference proteome</keyword>
<dbReference type="AlphaFoldDB" id="A0A9P0H4S9"/>
<name>A0A9P0H4S9_NEZVI</name>
<evidence type="ECO:0000256" key="1">
    <source>
        <dbReference type="SAM" id="MobiDB-lite"/>
    </source>
</evidence>
<proteinExistence type="predicted"/>
<evidence type="ECO:0000313" key="2">
    <source>
        <dbReference type="EMBL" id="CAH1395490.1"/>
    </source>
</evidence>
<protein>
    <submittedName>
        <fullName evidence="2">Uncharacterized protein</fullName>
    </submittedName>
</protein>
<sequence length="151" mass="16650">MPPISVSILSSTRHHPNPTPTDQPLFGRNVVCLIIHPSPSSPNSSHNFPRSRILGEYTSIISNSIIDNCEASRVITPAGILTELSLLIWRPIGENPPHCIHERFILHPPSTGARPVFRRDHDLVTIGTNRTFSPSTAAGRGERRSKPPGFR</sequence>
<evidence type="ECO:0000313" key="3">
    <source>
        <dbReference type="Proteomes" id="UP001152798"/>
    </source>
</evidence>
<dbReference type="Proteomes" id="UP001152798">
    <property type="component" value="Chromosome 3"/>
</dbReference>
<reference evidence="2" key="1">
    <citation type="submission" date="2022-01" db="EMBL/GenBank/DDBJ databases">
        <authorList>
            <person name="King R."/>
        </authorList>
    </citation>
    <scope>NUCLEOTIDE SEQUENCE</scope>
</reference>
<accession>A0A9P0H4S9</accession>
<gene>
    <name evidence="2" type="ORF">NEZAVI_LOCUS5758</name>
</gene>
<dbReference type="EMBL" id="OV725079">
    <property type="protein sequence ID" value="CAH1395490.1"/>
    <property type="molecule type" value="Genomic_DNA"/>
</dbReference>
<organism evidence="2 3">
    <name type="scientific">Nezara viridula</name>
    <name type="common">Southern green stink bug</name>
    <name type="synonym">Cimex viridulus</name>
    <dbReference type="NCBI Taxonomy" id="85310"/>
    <lineage>
        <taxon>Eukaryota</taxon>
        <taxon>Metazoa</taxon>
        <taxon>Ecdysozoa</taxon>
        <taxon>Arthropoda</taxon>
        <taxon>Hexapoda</taxon>
        <taxon>Insecta</taxon>
        <taxon>Pterygota</taxon>
        <taxon>Neoptera</taxon>
        <taxon>Paraneoptera</taxon>
        <taxon>Hemiptera</taxon>
        <taxon>Heteroptera</taxon>
        <taxon>Panheteroptera</taxon>
        <taxon>Pentatomomorpha</taxon>
        <taxon>Pentatomoidea</taxon>
        <taxon>Pentatomidae</taxon>
        <taxon>Pentatominae</taxon>
        <taxon>Nezara</taxon>
    </lineage>
</organism>